<comment type="caution">
    <text evidence="1">The sequence shown here is derived from an EMBL/GenBank/DDBJ whole genome shotgun (WGS) entry which is preliminary data.</text>
</comment>
<evidence type="ECO:0008006" key="3">
    <source>
        <dbReference type="Google" id="ProtNLM"/>
    </source>
</evidence>
<dbReference type="STRING" id="1080227.A8L45_22520"/>
<evidence type="ECO:0000313" key="1">
    <source>
        <dbReference type="EMBL" id="ODA29232.1"/>
    </source>
</evidence>
<dbReference type="AlphaFoldDB" id="A0A1C3E7L3"/>
<keyword evidence="2" id="KW-1185">Reference proteome</keyword>
<dbReference type="RefSeq" id="WP_068905594.1">
    <property type="nucleotide sequence ID" value="NZ_JBHUIF010000009.1"/>
</dbReference>
<organism evidence="1 2">
    <name type="scientific">Veronia pacifica</name>
    <dbReference type="NCBI Taxonomy" id="1080227"/>
    <lineage>
        <taxon>Bacteria</taxon>
        <taxon>Pseudomonadati</taxon>
        <taxon>Pseudomonadota</taxon>
        <taxon>Gammaproteobacteria</taxon>
        <taxon>Vibrionales</taxon>
        <taxon>Vibrionaceae</taxon>
        <taxon>Veronia</taxon>
    </lineage>
</organism>
<reference evidence="1 2" key="1">
    <citation type="submission" date="2016-05" db="EMBL/GenBank/DDBJ databases">
        <title>Genomic Taxonomy of the Vibrionaceae.</title>
        <authorList>
            <person name="Gomez-Gil B."/>
            <person name="Enciso-Ibarra J."/>
        </authorList>
    </citation>
    <scope>NUCLEOTIDE SEQUENCE [LARGE SCALE GENOMIC DNA]</scope>
    <source>
        <strain evidence="1 2">CAIM 1920</strain>
    </source>
</reference>
<proteinExistence type="predicted"/>
<protein>
    <recommendedName>
        <fullName evidence="3">Integrase</fullName>
    </recommendedName>
</protein>
<dbReference type="Proteomes" id="UP000094936">
    <property type="component" value="Unassembled WGS sequence"/>
</dbReference>
<gene>
    <name evidence="1" type="ORF">A8L45_22520</name>
</gene>
<evidence type="ECO:0000313" key="2">
    <source>
        <dbReference type="Proteomes" id="UP000094936"/>
    </source>
</evidence>
<dbReference type="EMBL" id="LYBM01000074">
    <property type="protein sequence ID" value="ODA29232.1"/>
    <property type="molecule type" value="Genomic_DNA"/>
</dbReference>
<sequence>MTIRNLKDGNKKPWLCECYPNGAFGMRVRKRFATKGEAAAFELYTMKQVDNEPWKGQRSDNRRLSDLIERWYELHGKHLKEW</sequence>
<accession>A0A1C3E7L3</accession>
<name>A0A1C3E7L3_9GAMM</name>